<dbReference type="PROSITE" id="PS00086">
    <property type="entry name" value="CYTOCHROME_P450"/>
    <property type="match status" value="1"/>
</dbReference>
<dbReference type="Proteomes" id="UP000008820">
    <property type="component" value="Chromosome 1"/>
</dbReference>
<evidence type="ECO:0000256" key="4">
    <source>
        <dbReference type="ARBA" id="ARBA00010617"/>
    </source>
</evidence>
<accession>A0A1S4FMY0</accession>
<comment type="subcellular location">
    <subcellularLocation>
        <location evidence="3">Endoplasmic reticulum membrane</location>
        <topology evidence="3">Peripheral membrane protein</topology>
    </subcellularLocation>
    <subcellularLocation>
        <location evidence="2">Microsome membrane</location>
        <topology evidence="2">Peripheral membrane protein</topology>
    </subcellularLocation>
</comment>
<dbReference type="PANTHER" id="PTHR24292">
    <property type="entry name" value="CYTOCHROME P450"/>
    <property type="match status" value="1"/>
</dbReference>
<evidence type="ECO:0000256" key="14">
    <source>
        <dbReference type="RuleBase" id="RU000461"/>
    </source>
</evidence>
<dbReference type="FunCoup" id="A0A1S4FMY0">
    <property type="interactions" value="41"/>
</dbReference>
<dbReference type="InterPro" id="IPR017972">
    <property type="entry name" value="Cyt_P450_CS"/>
</dbReference>
<dbReference type="PRINTS" id="PR00385">
    <property type="entry name" value="P450"/>
</dbReference>
<reference evidence="15 16" key="1">
    <citation type="submission" date="2017-06" db="EMBL/GenBank/DDBJ databases">
        <title>Aedes aegypti genome working group (AGWG) sequencing and assembly.</title>
        <authorList>
            <consortium name="Aedes aegypti Genome Working Group (AGWG)"/>
            <person name="Matthews B.J."/>
        </authorList>
    </citation>
    <scope>NUCLEOTIDE SEQUENCE [LARGE SCALE GENOMIC DNA]</scope>
    <source>
        <strain evidence="15 16">LVP_AGWG</strain>
    </source>
</reference>
<evidence type="ECO:0000256" key="2">
    <source>
        <dbReference type="ARBA" id="ARBA00004174"/>
    </source>
</evidence>
<dbReference type="OrthoDB" id="2789670at2759"/>
<reference evidence="15" key="2">
    <citation type="submission" date="2020-05" db="UniProtKB">
        <authorList>
            <consortium name="EnsemblMetazoa"/>
        </authorList>
    </citation>
    <scope>IDENTIFICATION</scope>
    <source>
        <strain evidence="15">LVP_AGWG</strain>
    </source>
</reference>
<evidence type="ECO:0000256" key="13">
    <source>
        <dbReference type="PIRSR" id="PIRSR602401-1"/>
    </source>
</evidence>
<dbReference type="InParanoid" id="A0A1S4FMY0"/>
<evidence type="ECO:0000256" key="5">
    <source>
        <dbReference type="ARBA" id="ARBA00022617"/>
    </source>
</evidence>
<evidence type="ECO:0000256" key="11">
    <source>
        <dbReference type="ARBA" id="ARBA00023033"/>
    </source>
</evidence>
<dbReference type="GO" id="GO:0005506">
    <property type="term" value="F:iron ion binding"/>
    <property type="evidence" value="ECO:0007669"/>
    <property type="project" value="InterPro"/>
</dbReference>
<gene>
    <name evidence="15" type="primary">5580020</name>
</gene>
<dbReference type="GO" id="GO:0004497">
    <property type="term" value="F:monooxygenase activity"/>
    <property type="evidence" value="ECO:0007669"/>
    <property type="project" value="UniProtKB-KW"/>
</dbReference>
<evidence type="ECO:0000313" key="16">
    <source>
        <dbReference type="Proteomes" id="UP000008820"/>
    </source>
</evidence>
<evidence type="ECO:0000256" key="7">
    <source>
        <dbReference type="ARBA" id="ARBA00022824"/>
    </source>
</evidence>
<dbReference type="FunFam" id="1.10.630.10:FF:000042">
    <property type="entry name" value="Cytochrome P450"/>
    <property type="match status" value="1"/>
</dbReference>
<dbReference type="VEuPathDB" id="VectorBase:AAEL009656"/>
<keyword evidence="7" id="KW-0256">Endoplasmic reticulum</keyword>
<evidence type="ECO:0000256" key="9">
    <source>
        <dbReference type="ARBA" id="ARBA00023002"/>
    </source>
</evidence>
<organism evidence="15 16">
    <name type="scientific">Aedes aegypti</name>
    <name type="common">Yellowfever mosquito</name>
    <name type="synonym">Culex aegypti</name>
    <dbReference type="NCBI Taxonomy" id="7159"/>
    <lineage>
        <taxon>Eukaryota</taxon>
        <taxon>Metazoa</taxon>
        <taxon>Ecdysozoa</taxon>
        <taxon>Arthropoda</taxon>
        <taxon>Hexapoda</taxon>
        <taxon>Insecta</taxon>
        <taxon>Pterygota</taxon>
        <taxon>Neoptera</taxon>
        <taxon>Endopterygota</taxon>
        <taxon>Diptera</taxon>
        <taxon>Nematocera</taxon>
        <taxon>Culicoidea</taxon>
        <taxon>Culicidae</taxon>
        <taxon>Culicinae</taxon>
        <taxon>Aedini</taxon>
        <taxon>Aedes</taxon>
        <taxon>Stegomyia</taxon>
    </lineage>
</organism>
<keyword evidence="12" id="KW-0472">Membrane</keyword>
<dbReference type="GO" id="GO:0005789">
    <property type="term" value="C:endoplasmic reticulum membrane"/>
    <property type="evidence" value="ECO:0007669"/>
    <property type="project" value="UniProtKB-SubCell"/>
</dbReference>
<dbReference type="InterPro" id="IPR001128">
    <property type="entry name" value="Cyt_P450"/>
</dbReference>
<keyword evidence="8" id="KW-0492">Microsome</keyword>
<dbReference type="AlphaFoldDB" id="A0A1S4FMY0"/>
<keyword evidence="5 13" id="KW-0349">Heme</keyword>
<evidence type="ECO:0000313" key="15">
    <source>
        <dbReference type="EnsemblMetazoa" id="AAEL009656-PA"/>
    </source>
</evidence>
<dbReference type="InterPro" id="IPR002401">
    <property type="entry name" value="Cyt_P450_E_grp-I"/>
</dbReference>
<keyword evidence="11 14" id="KW-0503">Monooxygenase</keyword>
<evidence type="ECO:0000256" key="8">
    <source>
        <dbReference type="ARBA" id="ARBA00022848"/>
    </source>
</evidence>
<evidence type="ECO:0000256" key="6">
    <source>
        <dbReference type="ARBA" id="ARBA00022723"/>
    </source>
</evidence>
<keyword evidence="9 14" id="KW-0560">Oxidoreductase</keyword>
<name>A0A1S4FMY0_AEDAE</name>
<protein>
    <submittedName>
        <fullName evidence="15">Uncharacterized protein</fullName>
    </submittedName>
</protein>
<dbReference type="Pfam" id="PF00067">
    <property type="entry name" value="p450"/>
    <property type="match status" value="1"/>
</dbReference>
<dbReference type="InterPro" id="IPR036396">
    <property type="entry name" value="Cyt_P450_sf"/>
</dbReference>
<dbReference type="Gene3D" id="1.10.630.10">
    <property type="entry name" value="Cytochrome P450"/>
    <property type="match status" value="1"/>
</dbReference>
<feature type="binding site" description="axial binding residue" evidence="13">
    <location>
        <position position="449"/>
    </location>
    <ligand>
        <name>heme</name>
        <dbReference type="ChEBI" id="CHEBI:30413"/>
    </ligand>
    <ligandPart>
        <name>Fe</name>
        <dbReference type="ChEBI" id="CHEBI:18248"/>
    </ligandPart>
</feature>
<comment type="similarity">
    <text evidence="4 14">Belongs to the cytochrome P450 family.</text>
</comment>
<evidence type="ECO:0000256" key="3">
    <source>
        <dbReference type="ARBA" id="ARBA00004406"/>
    </source>
</evidence>
<keyword evidence="6 13" id="KW-0479">Metal-binding</keyword>
<dbReference type="PRINTS" id="PR00463">
    <property type="entry name" value="EP450I"/>
</dbReference>
<proteinExistence type="inferred from homology"/>
<evidence type="ECO:0000256" key="10">
    <source>
        <dbReference type="ARBA" id="ARBA00023004"/>
    </source>
</evidence>
<dbReference type="InterPro" id="IPR050476">
    <property type="entry name" value="Insect_CytP450_Detox"/>
</dbReference>
<evidence type="ECO:0000256" key="1">
    <source>
        <dbReference type="ARBA" id="ARBA00001971"/>
    </source>
</evidence>
<dbReference type="GO" id="GO:0016705">
    <property type="term" value="F:oxidoreductase activity, acting on paired donors, with incorporation or reduction of molecular oxygen"/>
    <property type="evidence" value="ECO:0007669"/>
    <property type="project" value="InterPro"/>
</dbReference>
<dbReference type="CDD" id="cd11056">
    <property type="entry name" value="CYP6-like"/>
    <property type="match status" value="1"/>
</dbReference>
<comment type="cofactor">
    <cofactor evidence="1 13">
        <name>heme</name>
        <dbReference type="ChEBI" id="CHEBI:30413"/>
    </cofactor>
</comment>
<sequence length="511" mass="58090">MLLAFLALSAPLVTVLIWLQFRYWTRCGVPQLDPSFPFGNFSEFFCQKNGIPSTYANLYHRTKHLPFVGIYLSLRPALLINDPELVKNILTRDFEHFHDRGIHVDEETDPMSGHLFALGGVKWKNLRAKLTPTFSSGSLKEMFPLLVEKATILQKRFLKEIATSEVVEVKELAACYTSDVIASVAYGIDMDSINNRDDLFRRMGEKVLAHDLITSLRLALAFWFPKLKVMLGSKSIAPVIQEFMTELVRKTIEHREKEGVHRKDMMQLLLQLRNGVSLKRNGVQWTEDSAPKNAIKSLSIDEVTAQVMVFFVAGYETSSSTVSFCLFELARHQDIQAKVHQEIDTVLAEHEGNLTYASLASMKYLEQCLEETVRKYPPVAILNRECTKTYRIPETDVIVEKGTPIVVPLMGMHRDPQYFPQPNDFQPDRFEGGTQSKAYFGFGAGPRLCIGMRLGILQSKVAVVTLLRKFKFSLANPEDQHTELRMKPRSFILTTEGGIQLVVQQRHVCET</sequence>
<keyword evidence="16" id="KW-1185">Reference proteome</keyword>
<evidence type="ECO:0000256" key="12">
    <source>
        <dbReference type="ARBA" id="ARBA00023136"/>
    </source>
</evidence>
<dbReference type="PANTHER" id="PTHR24292:SF100">
    <property type="entry name" value="CYTOCHROME P450 6A16, ISOFORM B-RELATED"/>
    <property type="match status" value="1"/>
</dbReference>
<keyword evidence="10 13" id="KW-0408">Iron</keyword>
<dbReference type="EnsemblMetazoa" id="AAEL009656-RA">
    <property type="protein sequence ID" value="AAEL009656-PA"/>
    <property type="gene ID" value="AAEL009656"/>
</dbReference>
<dbReference type="SUPFAM" id="SSF48264">
    <property type="entry name" value="Cytochrome P450"/>
    <property type="match status" value="1"/>
</dbReference>
<dbReference type="GO" id="GO:0020037">
    <property type="term" value="F:heme binding"/>
    <property type="evidence" value="ECO:0007669"/>
    <property type="project" value="InterPro"/>
</dbReference>